<feature type="region of interest" description="Disordered" evidence="1">
    <location>
        <begin position="1"/>
        <end position="22"/>
    </location>
</feature>
<dbReference type="AlphaFoldDB" id="A0A7S2REH0"/>
<evidence type="ECO:0000256" key="1">
    <source>
        <dbReference type="SAM" id="MobiDB-lite"/>
    </source>
</evidence>
<dbReference type="EMBL" id="HBHJ01005710">
    <property type="protein sequence ID" value="CAD9668825.1"/>
    <property type="molecule type" value="Transcribed_RNA"/>
</dbReference>
<organism evidence="2">
    <name type="scientific">Rhizochromulina marina</name>
    <dbReference type="NCBI Taxonomy" id="1034831"/>
    <lineage>
        <taxon>Eukaryota</taxon>
        <taxon>Sar</taxon>
        <taxon>Stramenopiles</taxon>
        <taxon>Ochrophyta</taxon>
        <taxon>Dictyochophyceae</taxon>
        <taxon>Rhizochromulinales</taxon>
        <taxon>Rhizochromulina</taxon>
    </lineage>
</organism>
<proteinExistence type="predicted"/>
<name>A0A7S2REH0_9STRA</name>
<gene>
    <name evidence="2" type="ORF">RMAR1173_LOCUS3744</name>
</gene>
<protein>
    <submittedName>
        <fullName evidence="2">Uncharacterized protein</fullName>
    </submittedName>
</protein>
<sequence>MGQRLNGSAPPPPASQRGQPQRGRKAALALTILTAASACTVARGEPIHSTTFRNLSAGGPQPTVAFHRCYNFQDSYAGAYLVSTDLFLRVNFRDMNALEWASREVWTLTMGFERGRVAGCVFKTIDRKAFYILHLSGSEHGFVRRVGYAKGMQFTTTITQTALHEVNNRHLRPEGLLRPWLPNVLSLVPFYGGSGVVSLNPEDMHKPKFDAKVGNSHTLASPELKVMQLLAVVCSNLEYFETVIVGVCRQEDLVAIEKTVNSEAVGFLCDRCRSGFRVKVFNCADGPLYLPYVLLRWAQDNFHNPHSEWFKRFSGVYYTEADNVLRMDGVTTEGMNEVMKQQRFRCYFAPQRMERRTHTKLDEPFEELSVSGQNACAQGLEYTESFL</sequence>
<accession>A0A7S2REH0</accession>
<evidence type="ECO:0000313" key="2">
    <source>
        <dbReference type="EMBL" id="CAD9668825.1"/>
    </source>
</evidence>
<reference evidence="2" key="1">
    <citation type="submission" date="2021-01" db="EMBL/GenBank/DDBJ databases">
        <authorList>
            <person name="Corre E."/>
            <person name="Pelletier E."/>
            <person name="Niang G."/>
            <person name="Scheremetjew M."/>
            <person name="Finn R."/>
            <person name="Kale V."/>
            <person name="Holt S."/>
            <person name="Cochrane G."/>
            <person name="Meng A."/>
            <person name="Brown T."/>
            <person name="Cohen L."/>
        </authorList>
    </citation>
    <scope>NUCLEOTIDE SEQUENCE</scope>
    <source>
        <strain evidence="2">CCMP1243</strain>
    </source>
</reference>